<gene>
    <name evidence="15" type="ORF">SINC0208_LOCUS434</name>
</gene>
<keyword evidence="8" id="KW-0833">Ubl conjugation pathway</keyword>
<protein>
    <recommendedName>
        <fullName evidence="4">RING-type E3 ubiquitin transferase</fullName>
        <ecNumber evidence="4">2.3.2.27</ecNumber>
    </recommendedName>
</protein>
<evidence type="ECO:0000256" key="7">
    <source>
        <dbReference type="ARBA" id="ARBA00022771"/>
    </source>
</evidence>
<dbReference type="AlphaFoldDB" id="A0A7S3MR72"/>
<accession>A0A7S3MR72</accession>
<feature type="compositionally biased region" description="Basic and acidic residues" evidence="12">
    <location>
        <begin position="43"/>
        <end position="52"/>
    </location>
</feature>
<keyword evidence="9" id="KW-0862">Zinc</keyword>
<evidence type="ECO:0000256" key="8">
    <source>
        <dbReference type="ARBA" id="ARBA00022786"/>
    </source>
</evidence>
<dbReference type="InterPro" id="IPR013083">
    <property type="entry name" value="Znf_RING/FYVE/PHD"/>
</dbReference>
<keyword evidence="13" id="KW-1133">Transmembrane helix</keyword>
<comment type="subcellular location">
    <subcellularLocation>
        <location evidence="2">Endomembrane system</location>
    </subcellularLocation>
</comment>
<dbReference type="GO" id="GO:0008270">
    <property type="term" value="F:zinc ion binding"/>
    <property type="evidence" value="ECO:0007669"/>
    <property type="project" value="UniProtKB-KW"/>
</dbReference>
<keyword evidence="10 13" id="KW-0472">Membrane</keyword>
<dbReference type="SMART" id="SM00184">
    <property type="entry name" value="RING"/>
    <property type="match status" value="1"/>
</dbReference>
<name>A0A7S3MR72_9SPIT</name>
<dbReference type="EC" id="2.3.2.27" evidence="4"/>
<feature type="compositionally biased region" description="Polar residues" evidence="12">
    <location>
        <begin position="7"/>
        <end position="26"/>
    </location>
</feature>
<evidence type="ECO:0000256" key="4">
    <source>
        <dbReference type="ARBA" id="ARBA00012483"/>
    </source>
</evidence>
<comment type="catalytic activity">
    <reaction evidence="1">
        <text>S-ubiquitinyl-[E2 ubiquitin-conjugating enzyme]-L-cysteine + [acceptor protein]-L-lysine = [E2 ubiquitin-conjugating enzyme]-L-cysteine + N(6)-ubiquitinyl-[acceptor protein]-L-lysine.</text>
        <dbReference type="EC" id="2.3.2.27"/>
    </reaction>
</comment>
<dbReference type="GO" id="GO:0061630">
    <property type="term" value="F:ubiquitin protein ligase activity"/>
    <property type="evidence" value="ECO:0007669"/>
    <property type="project" value="UniProtKB-EC"/>
</dbReference>
<dbReference type="PROSITE" id="PS50089">
    <property type="entry name" value="ZF_RING_2"/>
    <property type="match status" value="1"/>
</dbReference>
<feature type="domain" description="RING-type" evidence="14">
    <location>
        <begin position="83"/>
        <end position="124"/>
    </location>
</feature>
<evidence type="ECO:0000256" key="12">
    <source>
        <dbReference type="SAM" id="MobiDB-lite"/>
    </source>
</evidence>
<dbReference type="Pfam" id="PF13445">
    <property type="entry name" value="zf-RING_UBOX"/>
    <property type="match status" value="1"/>
</dbReference>
<evidence type="ECO:0000259" key="14">
    <source>
        <dbReference type="PROSITE" id="PS50089"/>
    </source>
</evidence>
<feature type="region of interest" description="Disordered" evidence="12">
    <location>
        <begin position="1"/>
        <end position="74"/>
    </location>
</feature>
<dbReference type="Gene3D" id="3.30.40.10">
    <property type="entry name" value="Zinc/RING finger domain, C3HC4 (zinc finger)"/>
    <property type="match status" value="1"/>
</dbReference>
<evidence type="ECO:0000256" key="3">
    <source>
        <dbReference type="ARBA" id="ARBA00004906"/>
    </source>
</evidence>
<organism evidence="15">
    <name type="scientific">Strombidium inclinatum</name>
    <dbReference type="NCBI Taxonomy" id="197538"/>
    <lineage>
        <taxon>Eukaryota</taxon>
        <taxon>Sar</taxon>
        <taxon>Alveolata</taxon>
        <taxon>Ciliophora</taxon>
        <taxon>Intramacronucleata</taxon>
        <taxon>Spirotrichea</taxon>
        <taxon>Oligotrichia</taxon>
        <taxon>Strombidiidae</taxon>
        <taxon>Strombidium</taxon>
    </lineage>
</organism>
<keyword evidence="5" id="KW-0808">Transferase</keyword>
<evidence type="ECO:0000256" key="9">
    <source>
        <dbReference type="ARBA" id="ARBA00022833"/>
    </source>
</evidence>
<dbReference type="InterPro" id="IPR027370">
    <property type="entry name" value="Znf-RING_euk"/>
</dbReference>
<evidence type="ECO:0000256" key="2">
    <source>
        <dbReference type="ARBA" id="ARBA00004308"/>
    </source>
</evidence>
<evidence type="ECO:0000256" key="11">
    <source>
        <dbReference type="PROSITE-ProRule" id="PRU00175"/>
    </source>
</evidence>
<dbReference type="EMBL" id="HBIH01001135">
    <property type="protein sequence ID" value="CAE0319856.1"/>
    <property type="molecule type" value="Transcribed_RNA"/>
</dbReference>
<evidence type="ECO:0000256" key="1">
    <source>
        <dbReference type="ARBA" id="ARBA00000900"/>
    </source>
</evidence>
<evidence type="ECO:0000313" key="15">
    <source>
        <dbReference type="EMBL" id="CAE0319856.1"/>
    </source>
</evidence>
<dbReference type="PANTHER" id="PTHR12313">
    <property type="entry name" value="E3 UBIQUITIN-PROTEIN LIGASE RNF5-RELATED"/>
    <property type="match status" value="1"/>
</dbReference>
<sequence>MSAEPIPTNQPTQPSGQVNAGGQSSIDFLRNSGGGDGPQIRNVNEEVKEPLPKKPTMPQATPAPPHQKTEATGSTNQSNVFECNICLDSALEPVVTQCGHLYCWKCIYEWLQQPRETLVCPVCKSGVAVDKLIPIFTKENSEDPRRKGQAQPDEQIPNRPGARRSEPQPNQNYNSGIGGGNPLFGNSNGGFVMGLGLFPALFTLNFTWDDIFGSNRAGPGGISGGPNSGNPEDATESNLQKFLMIFVFFMFLSFTLFGSDVFLVM</sequence>
<dbReference type="SUPFAM" id="SSF57850">
    <property type="entry name" value="RING/U-box"/>
    <property type="match status" value="1"/>
</dbReference>
<dbReference type="InterPro" id="IPR001841">
    <property type="entry name" value="Znf_RING"/>
</dbReference>
<dbReference type="PROSITE" id="PS00518">
    <property type="entry name" value="ZF_RING_1"/>
    <property type="match status" value="1"/>
</dbReference>
<feature type="region of interest" description="Disordered" evidence="12">
    <location>
        <begin position="138"/>
        <end position="179"/>
    </location>
</feature>
<reference evidence="15" key="1">
    <citation type="submission" date="2021-01" db="EMBL/GenBank/DDBJ databases">
        <authorList>
            <person name="Corre E."/>
            <person name="Pelletier E."/>
            <person name="Niang G."/>
            <person name="Scheremetjew M."/>
            <person name="Finn R."/>
            <person name="Kale V."/>
            <person name="Holt S."/>
            <person name="Cochrane G."/>
            <person name="Meng A."/>
            <person name="Brown T."/>
            <person name="Cohen L."/>
        </authorList>
    </citation>
    <scope>NUCLEOTIDE SEQUENCE</scope>
    <source>
        <strain evidence="15">S3</strain>
    </source>
</reference>
<comment type="pathway">
    <text evidence="3">Protein modification; protein ubiquitination.</text>
</comment>
<evidence type="ECO:0000256" key="6">
    <source>
        <dbReference type="ARBA" id="ARBA00022723"/>
    </source>
</evidence>
<dbReference type="GO" id="GO:0006511">
    <property type="term" value="P:ubiquitin-dependent protein catabolic process"/>
    <property type="evidence" value="ECO:0007669"/>
    <property type="project" value="InterPro"/>
</dbReference>
<dbReference type="GO" id="GO:0016567">
    <property type="term" value="P:protein ubiquitination"/>
    <property type="evidence" value="ECO:0007669"/>
    <property type="project" value="UniProtKB-UniPathway"/>
</dbReference>
<proteinExistence type="predicted"/>
<dbReference type="CDD" id="cd16534">
    <property type="entry name" value="RING-HC_RNF5-like"/>
    <property type="match status" value="1"/>
</dbReference>
<evidence type="ECO:0000256" key="5">
    <source>
        <dbReference type="ARBA" id="ARBA00022679"/>
    </source>
</evidence>
<dbReference type="InterPro" id="IPR045103">
    <property type="entry name" value="RNF5/RNF185-like"/>
</dbReference>
<dbReference type="GO" id="GO:0005783">
    <property type="term" value="C:endoplasmic reticulum"/>
    <property type="evidence" value="ECO:0007669"/>
    <property type="project" value="InterPro"/>
</dbReference>
<evidence type="ECO:0000256" key="10">
    <source>
        <dbReference type="ARBA" id="ARBA00023136"/>
    </source>
</evidence>
<dbReference type="UniPathway" id="UPA00143"/>
<keyword evidence="6" id="KW-0479">Metal-binding</keyword>
<dbReference type="InterPro" id="IPR017907">
    <property type="entry name" value="Znf_RING_CS"/>
</dbReference>
<feature type="transmembrane region" description="Helical" evidence="13">
    <location>
        <begin position="242"/>
        <end position="264"/>
    </location>
</feature>
<keyword evidence="13" id="KW-0812">Transmembrane</keyword>
<evidence type="ECO:0000256" key="13">
    <source>
        <dbReference type="SAM" id="Phobius"/>
    </source>
</evidence>
<keyword evidence="7 11" id="KW-0863">Zinc-finger</keyword>